<organism evidence="1 2">
    <name type="scientific">Fictibacillus aquaticus</name>
    <dbReference type="NCBI Taxonomy" id="2021314"/>
    <lineage>
        <taxon>Bacteria</taxon>
        <taxon>Bacillati</taxon>
        <taxon>Bacillota</taxon>
        <taxon>Bacilli</taxon>
        <taxon>Bacillales</taxon>
        <taxon>Fictibacillaceae</taxon>
        <taxon>Fictibacillus</taxon>
    </lineage>
</organism>
<dbReference type="Pfam" id="PF17428">
    <property type="entry name" value="DUF5412"/>
    <property type="match status" value="1"/>
</dbReference>
<dbReference type="AlphaFoldDB" id="A0A235F9B3"/>
<evidence type="ECO:0000313" key="1">
    <source>
        <dbReference type="EMBL" id="OYD57674.1"/>
    </source>
</evidence>
<dbReference type="RefSeq" id="WP_094253025.1">
    <property type="nucleotide sequence ID" value="NZ_JBHLXL010000001.1"/>
</dbReference>
<dbReference type="Proteomes" id="UP000215059">
    <property type="component" value="Unassembled WGS sequence"/>
</dbReference>
<dbReference type="EMBL" id="NOII01000003">
    <property type="protein sequence ID" value="OYD57674.1"/>
    <property type="molecule type" value="Genomic_DNA"/>
</dbReference>
<sequence>MKKKRYILLGVLIVFGIILFDVTNVKLDELPKGKFLSEHSSPFNDNVAKAYLIDDGGATVRASIRVEVGDGSEAETIYWNYDESSVNIKWLDKETIEINGHILNIYDETYHWKDDPDWEKNRGKY</sequence>
<dbReference type="OrthoDB" id="2357451at2"/>
<proteinExistence type="predicted"/>
<protein>
    <recommendedName>
        <fullName evidence="3">DUF5412 domain-containing protein</fullName>
    </recommendedName>
</protein>
<gene>
    <name evidence="1" type="ORF">CGZ90_13495</name>
</gene>
<evidence type="ECO:0000313" key="2">
    <source>
        <dbReference type="Proteomes" id="UP000215059"/>
    </source>
</evidence>
<keyword evidence="2" id="KW-1185">Reference proteome</keyword>
<accession>A0A235F9B3</accession>
<comment type="caution">
    <text evidence="1">The sequence shown here is derived from an EMBL/GenBank/DDBJ whole genome shotgun (WGS) entry which is preliminary data.</text>
</comment>
<evidence type="ECO:0008006" key="3">
    <source>
        <dbReference type="Google" id="ProtNLM"/>
    </source>
</evidence>
<name>A0A235F9B3_9BACL</name>
<reference evidence="1 2" key="1">
    <citation type="submission" date="2017-07" db="EMBL/GenBank/DDBJ databases">
        <title>Fictibacillus sp. nov. GDSW-R2A3 Genome sequencing and assembly.</title>
        <authorList>
            <person name="Mayilraj S."/>
        </authorList>
    </citation>
    <scope>NUCLEOTIDE SEQUENCE [LARGE SCALE GENOMIC DNA]</scope>
    <source>
        <strain evidence="1 2">GDSW-R2A3</strain>
    </source>
</reference>
<dbReference type="InterPro" id="IPR035406">
    <property type="entry name" value="DUF5412"/>
</dbReference>